<protein>
    <submittedName>
        <fullName evidence="1">Uncharacterized protein</fullName>
    </submittedName>
</protein>
<comment type="caution">
    <text evidence="1">The sequence shown here is derived from an EMBL/GenBank/DDBJ whole genome shotgun (WGS) entry which is preliminary data.</text>
</comment>
<organism evidence="1 2">
    <name type="scientific">Kibdelosporangium philippinense</name>
    <dbReference type="NCBI Taxonomy" id="211113"/>
    <lineage>
        <taxon>Bacteria</taxon>
        <taxon>Bacillati</taxon>
        <taxon>Actinomycetota</taxon>
        <taxon>Actinomycetes</taxon>
        <taxon>Pseudonocardiales</taxon>
        <taxon>Pseudonocardiaceae</taxon>
        <taxon>Kibdelosporangium</taxon>
    </lineage>
</organism>
<dbReference type="Proteomes" id="UP001521150">
    <property type="component" value="Unassembled WGS sequence"/>
</dbReference>
<proteinExistence type="predicted"/>
<accession>A0ABS8ZNK1</accession>
<sequence length="80" mass="8603">MSNTTNARAQFSPDGLTEAMIDALIVEVADELADAPTATTALLDGTAREQRDRRIVQRRLGGMVRVLRVHNSVPIGTEAA</sequence>
<gene>
    <name evidence="1" type="ORF">LWC34_41970</name>
</gene>
<evidence type="ECO:0000313" key="2">
    <source>
        <dbReference type="Proteomes" id="UP001521150"/>
    </source>
</evidence>
<dbReference type="RefSeq" id="WP_233730764.1">
    <property type="nucleotide sequence ID" value="NZ_JAJVCN010000003.1"/>
</dbReference>
<evidence type="ECO:0000313" key="1">
    <source>
        <dbReference type="EMBL" id="MCE7009338.1"/>
    </source>
</evidence>
<keyword evidence="2" id="KW-1185">Reference proteome</keyword>
<dbReference type="EMBL" id="JAJVCN010000003">
    <property type="protein sequence ID" value="MCE7009338.1"/>
    <property type="molecule type" value="Genomic_DNA"/>
</dbReference>
<reference evidence="1 2" key="1">
    <citation type="submission" date="2021-12" db="EMBL/GenBank/DDBJ databases">
        <title>Genome sequence of Kibdelosporangium philippinense ATCC 49844.</title>
        <authorList>
            <person name="Fedorov E.A."/>
            <person name="Omeragic M."/>
            <person name="Shalygina K.F."/>
            <person name="Maclea K.S."/>
        </authorList>
    </citation>
    <scope>NUCLEOTIDE SEQUENCE [LARGE SCALE GENOMIC DNA]</scope>
    <source>
        <strain evidence="1 2">ATCC 49844</strain>
    </source>
</reference>
<name>A0ABS8ZNK1_9PSEU</name>